<proteinExistence type="predicted"/>
<feature type="transmembrane region" description="Helical" evidence="1">
    <location>
        <begin position="56"/>
        <end position="76"/>
    </location>
</feature>
<reference evidence="2 3" key="1">
    <citation type="submission" date="2020-07" db="EMBL/GenBank/DDBJ databases">
        <title>Sequencing the genomes of 1000 actinobacteria strains.</title>
        <authorList>
            <person name="Klenk H.-P."/>
        </authorList>
    </citation>
    <scope>NUCLEOTIDE SEQUENCE [LARGE SCALE GENOMIC DNA]</scope>
    <source>
        <strain evidence="2 3">DSM 45876</strain>
    </source>
</reference>
<accession>A0A7Z0BB38</accession>
<feature type="transmembrane region" description="Helical" evidence="1">
    <location>
        <begin position="97"/>
        <end position="115"/>
    </location>
</feature>
<keyword evidence="3" id="KW-1185">Reference proteome</keyword>
<gene>
    <name evidence="2" type="ORF">HNR22_000525</name>
</gene>
<organism evidence="2 3">
    <name type="scientific">Micromonospora jinlongensis</name>
    <dbReference type="NCBI Taxonomy" id="1287877"/>
    <lineage>
        <taxon>Bacteria</taxon>
        <taxon>Bacillati</taxon>
        <taxon>Actinomycetota</taxon>
        <taxon>Actinomycetes</taxon>
        <taxon>Micromonosporales</taxon>
        <taxon>Micromonosporaceae</taxon>
        <taxon>Micromonospora</taxon>
    </lineage>
</organism>
<comment type="caution">
    <text evidence="2">The sequence shown here is derived from an EMBL/GenBank/DDBJ whole genome shotgun (WGS) entry which is preliminary data.</text>
</comment>
<keyword evidence="1" id="KW-0472">Membrane</keyword>
<keyword evidence="1" id="KW-0812">Transmembrane</keyword>
<sequence>MNVRRLAAVDMHGTRGTARRRRIILAEFLVGVVAMVALGIWLLASSSSLGSRAIGLWFTGAGLNYAPLSIHALALMRPGALDAELTGVDIDRERRRYTVLQLWVFVPLALVVFGIRDALARRRAAR</sequence>
<evidence type="ECO:0000256" key="1">
    <source>
        <dbReference type="SAM" id="Phobius"/>
    </source>
</evidence>
<evidence type="ECO:0000313" key="2">
    <source>
        <dbReference type="EMBL" id="NYH40798.1"/>
    </source>
</evidence>
<dbReference type="AlphaFoldDB" id="A0A7Z0BB38"/>
<feature type="transmembrane region" description="Helical" evidence="1">
    <location>
        <begin position="23"/>
        <end position="44"/>
    </location>
</feature>
<keyword evidence="1" id="KW-1133">Transmembrane helix</keyword>
<dbReference type="RefSeq" id="WP_179778874.1">
    <property type="nucleotide sequence ID" value="NZ_JACCHK010000001.1"/>
</dbReference>
<dbReference type="Proteomes" id="UP000523545">
    <property type="component" value="Unassembled WGS sequence"/>
</dbReference>
<evidence type="ECO:0000313" key="3">
    <source>
        <dbReference type="Proteomes" id="UP000523545"/>
    </source>
</evidence>
<name>A0A7Z0BB38_9ACTN</name>
<dbReference type="EMBL" id="JACCHK010000001">
    <property type="protein sequence ID" value="NYH40798.1"/>
    <property type="molecule type" value="Genomic_DNA"/>
</dbReference>
<protein>
    <submittedName>
        <fullName evidence="2">Uncharacterized protein</fullName>
    </submittedName>
</protein>